<dbReference type="EMBL" id="JBHTEK010000001">
    <property type="protein sequence ID" value="MFC7669280.1"/>
    <property type="molecule type" value="Genomic_DNA"/>
</dbReference>
<name>A0ABW2UAM5_9BACT</name>
<keyword evidence="3" id="KW-1185">Reference proteome</keyword>
<keyword evidence="1" id="KW-0472">Membrane</keyword>
<accession>A0ABW2UAM5</accession>
<dbReference type="RefSeq" id="WP_380204790.1">
    <property type="nucleotide sequence ID" value="NZ_JBHTEK010000001.1"/>
</dbReference>
<reference evidence="3" key="1">
    <citation type="journal article" date="2019" name="Int. J. Syst. Evol. Microbiol.">
        <title>The Global Catalogue of Microorganisms (GCM) 10K type strain sequencing project: providing services to taxonomists for standard genome sequencing and annotation.</title>
        <authorList>
            <consortium name="The Broad Institute Genomics Platform"/>
            <consortium name="The Broad Institute Genome Sequencing Center for Infectious Disease"/>
            <person name="Wu L."/>
            <person name="Ma J."/>
        </authorList>
    </citation>
    <scope>NUCLEOTIDE SEQUENCE [LARGE SCALE GENOMIC DNA]</scope>
    <source>
        <strain evidence="3">JCM 19635</strain>
    </source>
</reference>
<gene>
    <name evidence="2" type="ORF">ACFQT0_19425</name>
</gene>
<evidence type="ECO:0000313" key="2">
    <source>
        <dbReference type="EMBL" id="MFC7669280.1"/>
    </source>
</evidence>
<sequence>MPAPAWLNKYAPGSWQAGAKRPRFWLSTTVLVFVTDFWHFADSLYLTAYLVGAMMLGAALASESYQVWALAILAVKAGGGGVFEGSYFLFRIKK</sequence>
<dbReference type="Proteomes" id="UP001596513">
    <property type="component" value="Unassembled WGS sequence"/>
</dbReference>
<comment type="caution">
    <text evidence="2">The sequence shown here is derived from an EMBL/GenBank/DDBJ whole genome shotgun (WGS) entry which is preliminary data.</text>
</comment>
<feature type="transmembrane region" description="Helical" evidence="1">
    <location>
        <begin position="67"/>
        <end position="90"/>
    </location>
</feature>
<protein>
    <submittedName>
        <fullName evidence="2">Uncharacterized protein</fullName>
    </submittedName>
</protein>
<proteinExistence type="predicted"/>
<keyword evidence="1" id="KW-0812">Transmembrane</keyword>
<evidence type="ECO:0000256" key="1">
    <source>
        <dbReference type="SAM" id="Phobius"/>
    </source>
</evidence>
<organism evidence="2 3">
    <name type="scientific">Hymenobacter humi</name>
    <dbReference type="NCBI Taxonomy" id="1411620"/>
    <lineage>
        <taxon>Bacteria</taxon>
        <taxon>Pseudomonadati</taxon>
        <taxon>Bacteroidota</taxon>
        <taxon>Cytophagia</taxon>
        <taxon>Cytophagales</taxon>
        <taxon>Hymenobacteraceae</taxon>
        <taxon>Hymenobacter</taxon>
    </lineage>
</organism>
<evidence type="ECO:0000313" key="3">
    <source>
        <dbReference type="Proteomes" id="UP001596513"/>
    </source>
</evidence>
<keyword evidence="1" id="KW-1133">Transmembrane helix</keyword>